<evidence type="ECO:0000313" key="4">
    <source>
        <dbReference type="Proteomes" id="UP000289340"/>
    </source>
</evidence>
<dbReference type="Pfam" id="PF00240">
    <property type="entry name" value="ubiquitin"/>
    <property type="match status" value="3"/>
</dbReference>
<dbReference type="InterPro" id="IPR029071">
    <property type="entry name" value="Ubiquitin-like_domsf"/>
</dbReference>
<feature type="domain" description="Ubiquitin-like" evidence="2">
    <location>
        <begin position="1"/>
        <end position="79"/>
    </location>
</feature>
<feature type="domain" description="Ubiquitin-like" evidence="2">
    <location>
        <begin position="299"/>
        <end position="363"/>
    </location>
</feature>
<dbReference type="GO" id="GO:0043161">
    <property type="term" value="P:proteasome-mediated ubiquitin-dependent protein catabolic process"/>
    <property type="evidence" value="ECO:0007669"/>
    <property type="project" value="TreeGrafter"/>
</dbReference>
<feature type="region of interest" description="Disordered" evidence="1">
    <location>
        <begin position="144"/>
        <end position="171"/>
    </location>
</feature>
<reference evidence="3 4" key="1">
    <citation type="submission" date="2018-09" db="EMBL/GenBank/DDBJ databases">
        <title>A high-quality reference genome of wild soybean provides a powerful tool to mine soybean genomes.</title>
        <authorList>
            <person name="Xie M."/>
            <person name="Chung C.Y.L."/>
            <person name="Li M.-W."/>
            <person name="Wong F.-L."/>
            <person name="Chan T.-F."/>
            <person name="Lam H.-M."/>
        </authorList>
    </citation>
    <scope>NUCLEOTIDE SEQUENCE [LARGE SCALE GENOMIC DNA]</scope>
    <source>
        <strain evidence="4">cv. W05</strain>
        <tissue evidence="3">Hypocotyl of etiolated seedlings</tissue>
    </source>
</reference>
<protein>
    <recommendedName>
        <fullName evidence="2">Ubiquitin-like domain-containing protein</fullName>
    </recommendedName>
</protein>
<accession>A0A445I6G5</accession>
<organism evidence="3 4">
    <name type="scientific">Glycine soja</name>
    <name type="common">Wild soybean</name>
    <dbReference type="NCBI Taxonomy" id="3848"/>
    <lineage>
        <taxon>Eukaryota</taxon>
        <taxon>Viridiplantae</taxon>
        <taxon>Streptophyta</taxon>
        <taxon>Embryophyta</taxon>
        <taxon>Tracheophyta</taxon>
        <taxon>Spermatophyta</taxon>
        <taxon>Magnoliopsida</taxon>
        <taxon>eudicotyledons</taxon>
        <taxon>Gunneridae</taxon>
        <taxon>Pentapetalae</taxon>
        <taxon>rosids</taxon>
        <taxon>fabids</taxon>
        <taxon>Fabales</taxon>
        <taxon>Fabaceae</taxon>
        <taxon>Papilionoideae</taxon>
        <taxon>50 kb inversion clade</taxon>
        <taxon>NPAAA clade</taxon>
        <taxon>indigoferoid/millettioid clade</taxon>
        <taxon>Phaseoleae</taxon>
        <taxon>Glycine</taxon>
        <taxon>Glycine subgen. Soja</taxon>
    </lineage>
</organism>
<evidence type="ECO:0000259" key="2">
    <source>
        <dbReference type="PROSITE" id="PS50053"/>
    </source>
</evidence>
<sequence length="564" mass="62806">MEVILEILGGNSFFIDVGPSFFIEVGPLDTVLDVKEKVQTLHNIPISYQTFLFNGEVLQDDLQVSTSGIDRGSRIGLLVAPPDDANLAPPQPTLRPPWHTRPFGMPEFPSSLHLNIIPHVYDPFGYGMPNIPEFSSLTELRPMPQMPQQLPSSSTEDMLVPSNSNEFEEPLPDMMEASPPSETAGRVTLNVKVHEIQDRIPIEMEFEDTVLKVKEKIVAREDMRGVPLERIALQSHSAGVELLDHQVLQDCCAVLENNEIDVFLKPTLEVAGGSSRNEFEEPLPEMTAASLPSETAVRVTLYVKMPDIQGRIPVEMEFEDTILKVKEKIVAREDMRGVPVDRIALHSHSAGVELLDHQVLQDCCAVLENNEIDAFSKTCPEKRMVNVKLPMSRNRIRIEVEVNDTFQKLKEKIVALEEMQGVPVERILLYPCSPIPESVLNPIFYVYLKSSVPVAGGAGGGSSSASSGKMTVYLKPNGRPKCYPLQVNAVDNVSALGQQLGRLLRNSPHRLPQDEAFFMVHRGEWMNEQESFEWHGVRNGTKIATFVGRLNDSVTPILRPKSPS</sequence>
<dbReference type="GO" id="GO:0005829">
    <property type="term" value="C:cytosol"/>
    <property type="evidence" value="ECO:0007669"/>
    <property type="project" value="TreeGrafter"/>
</dbReference>
<dbReference type="GO" id="GO:0043130">
    <property type="term" value="F:ubiquitin binding"/>
    <property type="evidence" value="ECO:0007669"/>
    <property type="project" value="TreeGrafter"/>
</dbReference>
<dbReference type="InterPro" id="IPR000626">
    <property type="entry name" value="Ubiquitin-like_dom"/>
</dbReference>
<dbReference type="GO" id="GO:0031593">
    <property type="term" value="F:polyubiquitin modification-dependent protein binding"/>
    <property type="evidence" value="ECO:0007669"/>
    <property type="project" value="TreeGrafter"/>
</dbReference>
<dbReference type="CDD" id="cd17039">
    <property type="entry name" value="Ubl_ubiquitin_like"/>
    <property type="match status" value="2"/>
</dbReference>
<name>A0A445I6G5_GLYSO</name>
<keyword evidence="4" id="KW-1185">Reference proteome</keyword>
<dbReference type="PANTHER" id="PTHR10621">
    <property type="entry name" value="UV EXCISION REPAIR PROTEIN RAD23"/>
    <property type="match status" value="1"/>
</dbReference>
<dbReference type="EMBL" id="QZWG01000011">
    <property type="protein sequence ID" value="RZB81604.1"/>
    <property type="molecule type" value="Genomic_DNA"/>
</dbReference>
<dbReference type="Gene3D" id="3.10.20.90">
    <property type="entry name" value="Phosphatidylinositol 3-kinase Catalytic Subunit, Chain A, domain 1"/>
    <property type="match status" value="3"/>
</dbReference>
<dbReference type="PROSITE" id="PS50053">
    <property type="entry name" value="UBIQUITIN_2"/>
    <property type="match status" value="3"/>
</dbReference>
<dbReference type="GO" id="GO:0070628">
    <property type="term" value="F:proteasome binding"/>
    <property type="evidence" value="ECO:0007669"/>
    <property type="project" value="TreeGrafter"/>
</dbReference>
<feature type="compositionally biased region" description="Low complexity" evidence="1">
    <location>
        <begin position="144"/>
        <end position="154"/>
    </location>
</feature>
<evidence type="ECO:0000256" key="1">
    <source>
        <dbReference type="SAM" id="MobiDB-lite"/>
    </source>
</evidence>
<dbReference type="PANTHER" id="PTHR10621:SF38">
    <property type="entry name" value="UBIQUITIN DOMAIN-CONTAINING PROTEIN 7SL RNA1-RELATED"/>
    <property type="match status" value="1"/>
</dbReference>
<dbReference type="FunFam" id="3.10.20.90:FF:000341">
    <property type="entry name" value="Ubiquitin-like superfamily protein"/>
    <property type="match status" value="1"/>
</dbReference>
<feature type="domain" description="Ubiquitin-like" evidence="2">
    <location>
        <begin position="187"/>
        <end position="251"/>
    </location>
</feature>
<dbReference type="GO" id="GO:0005654">
    <property type="term" value="C:nucleoplasm"/>
    <property type="evidence" value="ECO:0007669"/>
    <property type="project" value="TreeGrafter"/>
</dbReference>
<dbReference type="Proteomes" id="UP000289340">
    <property type="component" value="Chromosome 11"/>
</dbReference>
<gene>
    <name evidence="3" type="ORF">D0Y65_031052</name>
</gene>
<proteinExistence type="predicted"/>
<evidence type="ECO:0000313" key="3">
    <source>
        <dbReference type="EMBL" id="RZB81604.1"/>
    </source>
</evidence>
<comment type="caution">
    <text evidence="3">The sequence shown here is derived from an EMBL/GenBank/DDBJ whole genome shotgun (WGS) entry which is preliminary data.</text>
</comment>
<dbReference type="FunFam" id="3.10.20.90:FF:000783">
    <property type="entry name" value="Uncharacterized protein"/>
    <property type="match status" value="2"/>
</dbReference>
<dbReference type="SMART" id="SM00213">
    <property type="entry name" value="UBQ"/>
    <property type="match status" value="3"/>
</dbReference>
<dbReference type="SUPFAM" id="SSF54236">
    <property type="entry name" value="Ubiquitin-like"/>
    <property type="match status" value="3"/>
</dbReference>
<dbReference type="AlphaFoldDB" id="A0A445I6G5"/>